<dbReference type="EMBL" id="JH717847">
    <property type="protein sequence ID" value="EWY84340.1"/>
    <property type="molecule type" value="Genomic_DNA"/>
</dbReference>
<evidence type="ECO:0000313" key="1">
    <source>
        <dbReference type="EMBL" id="EWY84340.1"/>
    </source>
</evidence>
<name>W9HTL4_FUSOX</name>
<dbReference type="Proteomes" id="UP000030753">
    <property type="component" value="Unassembled WGS sequence"/>
</dbReference>
<accession>W9HTL4</accession>
<sequence length="77" mass="8728">MQVSNENEAHEILARECTAHFGVLEAKQEKSWNLPERQLHPKNYGKHATIAGSARSNVLMRTHVLVVIDLAYYVDTP</sequence>
<gene>
    <name evidence="1" type="ORF">FOYG_14092</name>
</gene>
<proteinExistence type="predicted"/>
<evidence type="ECO:0000313" key="2">
    <source>
        <dbReference type="Proteomes" id="UP000030753"/>
    </source>
</evidence>
<organism evidence="1 2">
    <name type="scientific">Fusarium oxysporum NRRL 32931</name>
    <dbReference type="NCBI Taxonomy" id="660029"/>
    <lineage>
        <taxon>Eukaryota</taxon>
        <taxon>Fungi</taxon>
        <taxon>Dikarya</taxon>
        <taxon>Ascomycota</taxon>
        <taxon>Pezizomycotina</taxon>
        <taxon>Sordariomycetes</taxon>
        <taxon>Hypocreomycetidae</taxon>
        <taxon>Hypocreales</taxon>
        <taxon>Nectriaceae</taxon>
        <taxon>Fusarium</taxon>
        <taxon>Fusarium oxysporum species complex</taxon>
    </lineage>
</organism>
<dbReference type="AlphaFoldDB" id="W9HTL4"/>
<dbReference type="HOGENOM" id="CLU_2638129_0_0_1"/>
<protein>
    <submittedName>
        <fullName evidence="1">Uncharacterized protein</fullName>
    </submittedName>
</protein>
<reference evidence="1 2" key="1">
    <citation type="submission" date="2011-06" db="EMBL/GenBank/DDBJ databases">
        <title>The Genome Sequence of Fusarium oxysporum FOSC 3-a.</title>
        <authorList>
            <consortium name="The Broad Institute Genome Sequencing Platform"/>
            <person name="Ma L.-J."/>
            <person name="Gale L.R."/>
            <person name="Schwartz D.C."/>
            <person name="Zhou S."/>
            <person name="Corby-Kistler H."/>
            <person name="Young S.K."/>
            <person name="Zeng Q."/>
            <person name="Gargeya S."/>
            <person name="Fitzgerald M."/>
            <person name="Haas B."/>
            <person name="Abouelleil A."/>
            <person name="Alvarado L."/>
            <person name="Arachchi H.M."/>
            <person name="Berlin A."/>
            <person name="Brown A."/>
            <person name="Chapman S.B."/>
            <person name="Chen Z."/>
            <person name="Dunbar C."/>
            <person name="Freedman E."/>
            <person name="Gearin G."/>
            <person name="Gellesch M."/>
            <person name="Goldberg J."/>
            <person name="Griggs A."/>
            <person name="Gujja S."/>
            <person name="Heiman D."/>
            <person name="Howarth C."/>
            <person name="Larson L."/>
            <person name="Lui A."/>
            <person name="MacDonald P.J.P."/>
            <person name="Mehta T."/>
            <person name="Montmayeur A."/>
            <person name="Murphy C."/>
            <person name="Neiman D."/>
            <person name="Pearson M."/>
            <person name="Priest M."/>
            <person name="Roberts A."/>
            <person name="Saif S."/>
            <person name="Shea T."/>
            <person name="Shenoy N."/>
            <person name="Sisk P."/>
            <person name="Stolte C."/>
            <person name="Sykes S."/>
            <person name="Wortman J."/>
            <person name="Nusbaum C."/>
            <person name="Birren B."/>
        </authorList>
    </citation>
    <scope>NUCLEOTIDE SEQUENCE [LARGE SCALE GENOMIC DNA]</scope>
    <source>
        <strain evidence="2">FOSC 3-a</strain>
    </source>
</reference>